<evidence type="ECO:0000256" key="5">
    <source>
        <dbReference type="ARBA" id="ARBA00022694"/>
    </source>
</evidence>
<comment type="caution">
    <text evidence="12">The sequence shown here is derived from an EMBL/GenBank/DDBJ whole genome shotgun (WGS) entry which is preliminary data.</text>
</comment>
<dbReference type="GO" id="GO:0046872">
    <property type="term" value="F:metal ion binding"/>
    <property type="evidence" value="ECO:0007669"/>
    <property type="project" value="UniProtKB-KW"/>
</dbReference>
<comment type="similarity">
    <text evidence="2">Belongs to the TsaE family.</text>
</comment>
<organism evidence="12 13">
    <name type="scientific">Plantimonas leprariae</name>
    <dbReference type="NCBI Taxonomy" id="2615207"/>
    <lineage>
        <taxon>Bacteria</taxon>
        <taxon>Pseudomonadati</taxon>
        <taxon>Pseudomonadota</taxon>
        <taxon>Alphaproteobacteria</taxon>
        <taxon>Hyphomicrobiales</taxon>
        <taxon>Aurantimonadaceae</taxon>
        <taxon>Plantimonas</taxon>
    </lineage>
</organism>
<dbReference type="SUPFAM" id="SSF56112">
    <property type="entry name" value="Protein kinase-like (PK-like)"/>
    <property type="match status" value="1"/>
</dbReference>
<proteinExistence type="inferred from homology"/>
<dbReference type="GO" id="GO:0005524">
    <property type="term" value="F:ATP binding"/>
    <property type="evidence" value="ECO:0007669"/>
    <property type="project" value="UniProtKB-KW"/>
</dbReference>
<dbReference type="AlphaFoldDB" id="A0A7V7PTE0"/>
<protein>
    <recommendedName>
        <fullName evidence="3">tRNA threonylcarbamoyladenosine biosynthesis protein TsaE</fullName>
    </recommendedName>
    <alternativeName>
        <fullName evidence="10">t(6)A37 threonylcarbamoyladenosine biosynthesis protein TsaE</fullName>
    </alternativeName>
</protein>
<comment type="subcellular location">
    <subcellularLocation>
        <location evidence="1">Cytoplasm</location>
    </subcellularLocation>
</comment>
<evidence type="ECO:0000313" key="12">
    <source>
        <dbReference type="EMBL" id="KAB0682893.1"/>
    </source>
</evidence>
<dbReference type="Gene3D" id="3.90.1200.10">
    <property type="match status" value="1"/>
</dbReference>
<dbReference type="InterPro" id="IPR012180">
    <property type="entry name" value="Bifunc_ATPase/PTrfase"/>
</dbReference>
<keyword evidence="8" id="KW-0067">ATP-binding</keyword>
<evidence type="ECO:0000256" key="9">
    <source>
        <dbReference type="ARBA" id="ARBA00022842"/>
    </source>
</evidence>
<dbReference type="GO" id="GO:0016740">
    <property type="term" value="F:transferase activity"/>
    <property type="evidence" value="ECO:0007669"/>
    <property type="project" value="UniProtKB-KW"/>
</dbReference>
<evidence type="ECO:0000256" key="7">
    <source>
        <dbReference type="ARBA" id="ARBA00022741"/>
    </source>
</evidence>
<dbReference type="InterPro" id="IPR011009">
    <property type="entry name" value="Kinase-like_dom_sf"/>
</dbReference>
<sequence length="521" mass="56650">MNALPSTAAGRPIADGATPIRLVLGAEAETQRLGEALAMMLRAGDVVTLQGDLGAGKSTLARALIRSLAGEPALEVPSPTYTLVQTYETSPPVAHLDLYRLGDPAELDELGFEELAGNGIVLCEWPERAPQAFADAALQLELVSDGAGRLLLASGRPEALDRLARSLALTRFLETLPAPVTERRRLFGDASIARRYETARYGGEAVIVMDAPARPLGPPIRDGLPYSRLAHLAEDVVPFVAVDMLLRARGLAAPRILAADLGQGFLVIEHLGIETMLGPDGAPVPERYEATALVLAELHGAPVDPVVPVAEGLTHTVPPFDRTAMGIEVELLLDWSFPDRFGRPATDAERERFLAVWNDLFARLDETETSILLRDVHSPNVIWRGEREGTDRVGLIDFQDAMIGPTAYDLASLAQDARVDIAPELEARLVASYCAARRAQGSGFDAEAFEEAYAIMAAQRATKILGIFVRLEKRDGKPYYRRHLPRLQAYLRRTITHPALASLRELYDEWGVLIAPDHPKG</sequence>
<keyword evidence="5" id="KW-0819">tRNA processing</keyword>
<dbReference type="Pfam" id="PF01636">
    <property type="entry name" value="APH"/>
    <property type="match status" value="1"/>
</dbReference>
<gene>
    <name evidence="12" type="primary">tsaE</name>
    <name evidence="12" type="ORF">F6X38_02090</name>
</gene>
<dbReference type="PANTHER" id="PTHR33540:SF2">
    <property type="entry name" value="TRNA THREONYLCARBAMOYLADENOSINE BIOSYNTHESIS PROTEIN TSAE"/>
    <property type="match status" value="1"/>
</dbReference>
<feature type="domain" description="Aminoglycoside phosphotransferase" evidence="11">
    <location>
        <begin position="227"/>
        <end position="438"/>
    </location>
</feature>
<dbReference type="GO" id="GO:0005737">
    <property type="term" value="C:cytoplasm"/>
    <property type="evidence" value="ECO:0007669"/>
    <property type="project" value="UniProtKB-SubCell"/>
</dbReference>
<dbReference type="Gene3D" id="3.30.200.20">
    <property type="entry name" value="Phosphorylase Kinase, domain 1"/>
    <property type="match status" value="1"/>
</dbReference>
<keyword evidence="13" id="KW-1185">Reference proteome</keyword>
<evidence type="ECO:0000256" key="8">
    <source>
        <dbReference type="ARBA" id="ARBA00022840"/>
    </source>
</evidence>
<keyword evidence="7" id="KW-0547">Nucleotide-binding</keyword>
<dbReference type="Gene3D" id="3.40.50.300">
    <property type="entry name" value="P-loop containing nucleotide triphosphate hydrolases"/>
    <property type="match status" value="1"/>
</dbReference>
<evidence type="ECO:0000256" key="3">
    <source>
        <dbReference type="ARBA" id="ARBA00019010"/>
    </source>
</evidence>
<name>A0A7V7PTE0_9HYPH</name>
<dbReference type="Pfam" id="PF02367">
    <property type="entry name" value="TsaE"/>
    <property type="match status" value="1"/>
</dbReference>
<dbReference type="EMBL" id="VZDO01000001">
    <property type="protein sequence ID" value="KAB0682893.1"/>
    <property type="molecule type" value="Genomic_DNA"/>
</dbReference>
<dbReference type="InterPro" id="IPR002575">
    <property type="entry name" value="Aminoglycoside_PTrfase"/>
</dbReference>
<dbReference type="NCBIfam" id="TIGR00150">
    <property type="entry name" value="T6A_YjeE"/>
    <property type="match status" value="1"/>
</dbReference>
<dbReference type="SUPFAM" id="SSF52540">
    <property type="entry name" value="P-loop containing nucleoside triphosphate hydrolases"/>
    <property type="match status" value="1"/>
</dbReference>
<dbReference type="InterPro" id="IPR027417">
    <property type="entry name" value="P-loop_NTPase"/>
</dbReference>
<dbReference type="PANTHER" id="PTHR33540">
    <property type="entry name" value="TRNA THREONYLCARBAMOYLADENOSINE BIOSYNTHESIS PROTEIN TSAE"/>
    <property type="match status" value="1"/>
</dbReference>
<evidence type="ECO:0000256" key="1">
    <source>
        <dbReference type="ARBA" id="ARBA00004496"/>
    </source>
</evidence>
<evidence type="ECO:0000256" key="6">
    <source>
        <dbReference type="ARBA" id="ARBA00022723"/>
    </source>
</evidence>
<keyword evidence="4" id="KW-0963">Cytoplasm</keyword>
<keyword evidence="12" id="KW-0808">Transferase</keyword>
<evidence type="ECO:0000256" key="10">
    <source>
        <dbReference type="ARBA" id="ARBA00032441"/>
    </source>
</evidence>
<dbReference type="Proteomes" id="UP000432089">
    <property type="component" value="Unassembled WGS sequence"/>
</dbReference>
<evidence type="ECO:0000259" key="11">
    <source>
        <dbReference type="Pfam" id="PF01636"/>
    </source>
</evidence>
<keyword evidence="9" id="KW-0460">Magnesium</keyword>
<keyword evidence="6" id="KW-0479">Metal-binding</keyword>
<evidence type="ECO:0000313" key="13">
    <source>
        <dbReference type="Proteomes" id="UP000432089"/>
    </source>
</evidence>
<dbReference type="RefSeq" id="WP_150967866.1">
    <property type="nucleotide sequence ID" value="NZ_VZDO01000001.1"/>
</dbReference>
<evidence type="ECO:0000256" key="4">
    <source>
        <dbReference type="ARBA" id="ARBA00022490"/>
    </source>
</evidence>
<dbReference type="GO" id="GO:0002949">
    <property type="term" value="P:tRNA threonylcarbamoyladenosine modification"/>
    <property type="evidence" value="ECO:0007669"/>
    <property type="project" value="InterPro"/>
</dbReference>
<dbReference type="InterPro" id="IPR003442">
    <property type="entry name" value="T6A_TsaE"/>
</dbReference>
<dbReference type="PIRSF" id="PIRSF036599">
    <property type="entry name" value="AtpPhos"/>
    <property type="match status" value="1"/>
</dbReference>
<accession>A0A7V7PTE0</accession>
<reference evidence="12 13" key="1">
    <citation type="submission" date="2019-09" db="EMBL/GenBank/DDBJ databases">
        <title>YIM 132180 draft genome.</title>
        <authorList>
            <person name="Zhang K."/>
        </authorList>
    </citation>
    <scope>NUCLEOTIDE SEQUENCE [LARGE SCALE GENOMIC DNA]</scope>
    <source>
        <strain evidence="12 13">YIM 132180</strain>
    </source>
</reference>
<evidence type="ECO:0000256" key="2">
    <source>
        <dbReference type="ARBA" id="ARBA00007599"/>
    </source>
</evidence>